<dbReference type="EMBL" id="UGXH01000003">
    <property type="protein sequence ID" value="SUG55296.1"/>
    <property type="molecule type" value="Genomic_DNA"/>
</dbReference>
<protein>
    <submittedName>
        <fullName evidence="2">Uncharacterized protein</fullName>
    </submittedName>
</protein>
<proteinExistence type="predicted"/>
<sequence>MYTIKFMCLIFSVFMGSVFSVPAQAMTCLNEYHSVDLCTEICSGLDPFGFIFCL</sequence>
<dbReference type="AlphaFoldDB" id="A0A379TYN1"/>
<evidence type="ECO:0000313" key="2">
    <source>
        <dbReference type="EMBL" id="SUG55296.1"/>
    </source>
</evidence>
<organism evidence="2 3">
    <name type="scientific">Salmonella diarizonae</name>
    <dbReference type="NCBI Taxonomy" id="59204"/>
    <lineage>
        <taxon>Bacteria</taxon>
        <taxon>Pseudomonadati</taxon>
        <taxon>Pseudomonadota</taxon>
        <taxon>Gammaproteobacteria</taxon>
        <taxon>Enterobacterales</taxon>
        <taxon>Enterobacteriaceae</taxon>
        <taxon>Salmonella</taxon>
    </lineage>
</organism>
<dbReference type="Proteomes" id="UP000254633">
    <property type="component" value="Unassembled WGS sequence"/>
</dbReference>
<gene>
    <name evidence="2" type="ORF">NCTC10060_02425</name>
</gene>
<feature type="chain" id="PRO_5017029504" evidence="1">
    <location>
        <begin position="26"/>
        <end position="54"/>
    </location>
</feature>
<keyword evidence="1" id="KW-0732">Signal</keyword>
<accession>A0A379TYN1</accession>
<name>A0A379TYN1_SALDZ</name>
<evidence type="ECO:0000256" key="1">
    <source>
        <dbReference type="SAM" id="SignalP"/>
    </source>
</evidence>
<evidence type="ECO:0000313" key="3">
    <source>
        <dbReference type="Proteomes" id="UP000254633"/>
    </source>
</evidence>
<feature type="signal peptide" evidence="1">
    <location>
        <begin position="1"/>
        <end position="25"/>
    </location>
</feature>
<reference evidence="2 3" key="1">
    <citation type="submission" date="2018-06" db="EMBL/GenBank/DDBJ databases">
        <authorList>
            <consortium name="Pathogen Informatics"/>
            <person name="Doyle S."/>
        </authorList>
    </citation>
    <scope>NUCLEOTIDE SEQUENCE [LARGE SCALE GENOMIC DNA]</scope>
    <source>
        <strain evidence="2 3">NCTC10060</strain>
    </source>
</reference>